<evidence type="ECO:0000313" key="3">
    <source>
        <dbReference type="EMBL" id="PCH38222.1"/>
    </source>
</evidence>
<dbReference type="SUPFAM" id="SSF52540">
    <property type="entry name" value="P-loop containing nucleoside triphosphate hydrolases"/>
    <property type="match status" value="1"/>
</dbReference>
<sequence>MSATHKVVIVMGPIGSGKTQFVNEIAKTNFSTGESLEGGHTTKVQIADTSIGDQPVEVVDTPGLDADNDTKAKETIIQYLQKLSRQKSIVGFIYMYNISERRMTGSAKKTFESFTSICGTDALSRVSIVTNMWDLVNNEDGERRERELRDADYSYFKDAINQGARLVRNDVKGSGMEILRQMLDNQPVVLGGQAQHESGGFNGGGLSVPRKCCAGIKIKFWRK</sequence>
<organism evidence="3 4">
    <name type="scientific">Wolfiporia cocos (strain MD-104)</name>
    <name type="common">Brown rot fungus</name>
    <dbReference type="NCBI Taxonomy" id="742152"/>
    <lineage>
        <taxon>Eukaryota</taxon>
        <taxon>Fungi</taxon>
        <taxon>Dikarya</taxon>
        <taxon>Basidiomycota</taxon>
        <taxon>Agaricomycotina</taxon>
        <taxon>Agaricomycetes</taxon>
        <taxon>Polyporales</taxon>
        <taxon>Phaeolaceae</taxon>
        <taxon>Wolfiporia</taxon>
    </lineage>
</organism>
<dbReference type="CDD" id="cd00882">
    <property type="entry name" value="Ras_like_GTPase"/>
    <property type="match status" value="1"/>
</dbReference>
<name>A0A2H3J7H6_WOLCO</name>
<keyword evidence="1" id="KW-0547">Nucleotide-binding</keyword>
<dbReference type="Gene3D" id="3.40.50.300">
    <property type="entry name" value="P-loop containing nucleotide triphosphate hydrolases"/>
    <property type="match status" value="1"/>
</dbReference>
<dbReference type="Pfam" id="PF04548">
    <property type="entry name" value="AIG1"/>
    <property type="match status" value="1"/>
</dbReference>
<dbReference type="EMBL" id="KB467942">
    <property type="protein sequence ID" value="PCH38222.1"/>
    <property type="molecule type" value="Genomic_DNA"/>
</dbReference>
<keyword evidence="4" id="KW-1185">Reference proteome</keyword>
<reference evidence="3 4" key="1">
    <citation type="journal article" date="2012" name="Science">
        <title>The Paleozoic origin of enzymatic lignin decomposition reconstructed from 31 fungal genomes.</title>
        <authorList>
            <person name="Floudas D."/>
            <person name="Binder M."/>
            <person name="Riley R."/>
            <person name="Barry K."/>
            <person name="Blanchette R.A."/>
            <person name="Henrissat B."/>
            <person name="Martinez A.T."/>
            <person name="Otillar R."/>
            <person name="Spatafora J.W."/>
            <person name="Yadav J.S."/>
            <person name="Aerts A."/>
            <person name="Benoit I."/>
            <person name="Boyd A."/>
            <person name="Carlson A."/>
            <person name="Copeland A."/>
            <person name="Coutinho P.M."/>
            <person name="de Vries R.P."/>
            <person name="Ferreira P."/>
            <person name="Findley K."/>
            <person name="Foster B."/>
            <person name="Gaskell J."/>
            <person name="Glotzer D."/>
            <person name="Gorecki P."/>
            <person name="Heitman J."/>
            <person name="Hesse C."/>
            <person name="Hori C."/>
            <person name="Igarashi K."/>
            <person name="Jurgens J.A."/>
            <person name="Kallen N."/>
            <person name="Kersten P."/>
            <person name="Kohler A."/>
            <person name="Kuees U."/>
            <person name="Kumar T.K.A."/>
            <person name="Kuo A."/>
            <person name="LaButti K."/>
            <person name="Larrondo L.F."/>
            <person name="Lindquist E."/>
            <person name="Ling A."/>
            <person name="Lombard V."/>
            <person name="Lucas S."/>
            <person name="Lundell T."/>
            <person name="Martin R."/>
            <person name="McLaughlin D.J."/>
            <person name="Morgenstern I."/>
            <person name="Morin E."/>
            <person name="Murat C."/>
            <person name="Nagy L.G."/>
            <person name="Nolan M."/>
            <person name="Ohm R.A."/>
            <person name="Patyshakuliyeva A."/>
            <person name="Rokas A."/>
            <person name="Ruiz-Duenas F.J."/>
            <person name="Sabat G."/>
            <person name="Salamov A."/>
            <person name="Samejima M."/>
            <person name="Schmutz J."/>
            <person name="Slot J.C."/>
            <person name="St John F."/>
            <person name="Stenlid J."/>
            <person name="Sun H."/>
            <person name="Sun S."/>
            <person name="Syed K."/>
            <person name="Tsang A."/>
            <person name="Wiebenga A."/>
            <person name="Young D."/>
            <person name="Pisabarro A."/>
            <person name="Eastwood D.C."/>
            <person name="Martin F."/>
            <person name="Cullen D."/>
            <person name="Grigoriev I.V."/>
            <person name="Hibbett D.S."/>
        </authorList>
    </citation>
    <scope>NUCLEOTIDE SEQUENCE [LARGE SCALE GENOMIC DNA]</scope>
    <source>
        <strain evidence="3 4">MD-104</strain>
    </source>
</reference>
<evidence type="ECO:0000313" key="4">
    <source>
        <dbReference type="Proteomes" id="UP000218811"/>
    </source>
</evidence>
<protein>
    <recommendedName>
        <fullName evidence="2">AIG1-type G domain-containing protein</fullName>
    </recommendedName>
</protein>
<dbReference type="Proteomes" id="UP000218811">
    <property type="component" value="Unassembled WGS sequence"/>
</dbReference>
<dbReference type="InterPro" id="IPR027417">
    <property type="entry name" value="P-loop_NTPase"/>
</dbReference>
<evidence type="ECO:0000256" key="1">
    <source>
        <dbReference type="ARBA" id="ARBA00022741"/>
    </source>
</evidence>
<proteinExistence type="predicted"/>
<gene>
    <name evidence="3" type="ORF">WOLCODRAFT_149164</name>
</gene>
<accession>A0A2H3J7H6</accession>
<dbReference type="GO" id="GO:0005525">
    <property type="term" value="F:GTP binding"/>
    <property type="evidence" value="ECO:0007669"/>
    <property type="project" value="InterPro"/>
</dbReference>
<dbReference type="InterPro" id="IPR006703">
    <property type="entry name" value="G_AIG1"/>
</dbReference>
<dbReference type="OMA" id="YEMTNAG"/>
<dbReference type="AlphaFoldDB" id="A0A2H3J7H6"/>
<feature type="domain" description="AIG1-type G" evidence="2">
    <location>
        <begin position="8"/>
        <end position="130"/>
    </location>
</feature>
<evidence type="ECO:0000259" key="2">
    <source>
        <dbReference type="Pfam" id="PF04548"/>
    </source>
</evidence>
<dbReference type="OrthoDB" id="2797502at2759"/>